<feature type="compositionally biased region" description="Low complexity" evidence="6">
    <location>
        <begin position="596"/>
        <end position="611"/>
    </location>
</feature>
<keyword evidence="9" id="KW-1185">Reference proteome</keyword>
<dbReference type="PANTHER" id="PTHR11475">
    <property type="entry name" value="OXIDASE/PEROXIDASE"/>
    <property type="match status" value="1"/>
</dbReference>
<keyword evidence="7" id="KW-0732">Signal</keyword>
<evidence type="ECO:0000256" key="2">
    <source>
        <dbReference type="ARBA" id="ARBA00022525"/>
    </source>
</evidence>
<dbReference type="GO" id="GO:0006979">
    <property type="term" value="P:response to oxidative stress"/>
    <property type="evidence" value="ECO:0007669"/>
    <property type="project" value="InterPro"/>
</dbReference>
<feature type="binding site" description="axial binding residue" evidence="5">
    <location>
        <position position="350"/>
    </location>
    <ligand>
        <name>heme b</name>
        <dbReference type="ChEBI" id="CHEBI:60344"/>
    </ligand>
    <ligandPart>
        <name>Fe</name>
        <dbReference type="ChEBI" id="CHEBI:18248"/>
    </ligandPart>
</feature>
<keyword evidence="5" id="KW-0408">Iron</keyword>
<dbReference type="GO" id="GO:0004601">
    <property type="term" value="F:peroxidase activity"/>
    <property type="evidence" value="ECO:0007669"/>
    <property type="project" value="UniProtKB-KW"/>
</dbReference>
<dbReference type="InterPro" id="IPR010255">
    <property type="entry name" value="Haem_peroxidase_sf"/>
</dbReference>
<evidence type="ECO:0000256" key="7">
    <source>
        <dbReference type="SAM" id="SignalP"/>
    </source>
</evidence>
<keyword evidence="3" id="KW-0575">Peroxidase</keyword>
<evidence type="ECO:0000313" key="8">
    <source>
        <dbReference type="EMBL" id="CAH0104885.1"/>
    </source>
</evidence>
<keyword evidence="5" id="KW-0349">Heme</keyword>
<dbReference type="Gene3D" id="1.10.640.10">
    <property type="entry name" value="Haem peroxidase domain superfamily, animal type"/>
    <property type="match status" value="2"/>
</dbReference>
<dbReference type="SUPFAM" id="SSF48113">
    <property type="entry name" value="Heme-dependent peroxidases"/>
    <property type="match status" value="1"/>
</dbReference>
<evidence type="ECO:0000313" key="9">
    <source>
        <dbReference type="Proteomes" id="UP000789390"/>
    </source>
</evidence>
<dbReference type="InterPro" id="IPR019791">
    <property type="entry name" value="Haem_peroxidase_animal"/>
</dbReference>
<reference evidence="8" key="1">
    <citation type="submission" date="2021-11" db="EMBL/GenBank/DDBJ databases">
        <authorList>
            <person name="Schell T."/>
        </authorList>
    </citation>
    <scope>NUCLEOTIDE SEQUENCE</scope>
    <source>
        <strain evidence="8">M5</strain>
    </source>
</reference>
<dbReference type="EMBL" id="CAKKLH010000157">
    <property type="protein sequence ID" value="CAH0104885.1"/>
    <property type="molecule type" value="Genomic_DNA"/>
</dbReference>
<keyword evidence="4" id="KW-0325">Glycoprotein</keyword>
<feature type="region of interest" description="Disordered" evidence="6">
    <location>
        <begin position="596"/>
        <end position="618"/>
    </location>
</feature>
<dbReference type="GO" id="GO:0020037">
    <property type="term" value="F:heme binding"/>
    <property type="evidence" value="ECO:0007669"/>
    <property type="project" value="InterPro"/>
</dbReference>
<dbReference type="PANTHER" id="PTHR11475:SF4">
    <property type="entry name" value="CHORION PEROXIDASE"/>
    <property type="match status" value="1"/>
</dbReference>
<dbReference type="Proteomes" id="UP000789390">
    <property type="component" value="Unassembled WGS sequence"/>
</dbReference>
<feature type="signal peptide" evidence="7">
    <location>
        <begin position="1"/>
        <end position="21"/>
    </location>
</feature>
<evidence type="ECO:0000256" key="5">
    <source>
        <dbReference type="PIRSR" id="PIRSR619791-2"/>
    </source>
</evidence>
<evidence type="ECO:0000256" key="6">
    <source>
        <dbReference type="SAM" id="MobiDB-lite"/>
    </source>
</evidence>
<evidence type="ECO:0000256" key="3">
    <source>
        <dbReference type="ARBA" id="ARBA00022559"/>
    </source>
</evidence>
<keyword evidence="5" id="KW-0479">Metal-binding</keyword>
<dbReference type="PRINTS" id="PR00457">
    <property type="entry name" value="ANPEROXIDASE"/>
</dbReference>
<accession>A0A8J2RPI5</accession>
<feature type="compositionally biased region" description="Pro residues" evidence="6">
    <location>
        <begin position="447"/>
        <end position="461"/>
    </location>
</feature>
<feature type="region of interest" description="Disordered" evidence="6">
    <location>
        <begin position="429"/>
        <end position="467"/>
    </location>
</feature>
<sequence>MAYITTILVVLLGLAFGNLLANENASNRQATSLPAAPTCDPAYPYRSFDGTCNNLNNPRFGQAGTIFQRLMGPATYADGVSAIRLSRTGAALPSTRLVSTTVTLNNSISNNDASFITMQWGQFLDHDLTQTPQFRISGGCCGGGLFGNVTNANAECLQIPIPSNDPVYTNANCMNVIRSNYGLNLDGTSPTAREQINVLTHWIDGSMIYGNNNATAQSLRDTSSGKGLLAVSVQNDKVLLPTLPSTCADCFVTGDNRVREHPLLVVMHTIWLREHNRVANALYAKFGASKTDEFYYQEARRIVIAEFQHITYNEYLRVILGPEIRVPPFDTKLNPAIFNEFAAAAFRMGHSQLRSFIRLYEADGSESSQSYFLGNSFLTGSFRLLIPNFIDNALRGQLFTPAQTVDECFADDITSQLFRARHIALQKYGSISPPHPSHRRSGGGRPHPQPPKPHPPTPPQPITFDDLRLTHSPDVINNLKRVYATVKDIDLFIGGVTEKPMPGAAVGPTFHYIIGQQFANLRRTDRFFYSDRSQPFSFTKSQLKEIEKVSLARIICDNSDGTITQIQPSAFRNPTGKNRPVACASIKGIDFNQFYSTTSSSSQENSSSKESSSSEEDN</sequence>
<proteinExistence type="predicted"/>
<dbReference type="OrthoDB" id="823504at2759"/>
<organism evidence="8 9">
    <name type="scientific">Daphnia galeata</name>
    <dbReference type="NCBI Taxonomy" id="27404"/>
    <lineage>
        <taxon>Eukaryota</taxon>
        <taxon>Metazoa</taxon>
        <taxon>Ecdysozoa</taxon>
        <taxon>Arthropoda</taxon>
        <taxon>Crustacea</taxon>
        <taxon>Branchiopoda</taxon>
        <taxon>Diplostraca</taxon>
        <taxon>Cladocera</taxon>
        <taxon>Anomopoda</taxon>
        <taxon>Daphniidae</taxon>
        <taxon>Daphnia</taxon>
    </lineage>
</organism>
<dbReference type="PROSITE" id="PS50292">
    <property type="entry name" value="PEROXIDASE_3"/>
    <property type="match status" value="1"/>
</dbReference>
<name>A0A8J2RPI5_9CRUS</name>
<dbReference type="GO" id="GO:0046872">
    <property type="term" value="F:metal ion binding"/>
    <property type="evidence" value="ECO:0007669"/>
    <property type="project" value="UniProtKB-KW"/>
</dbReference>
<comment type="caution">
    <text evidence="8">The sequence shown here is derived from an EMBL/GenBank/DDBJ whole genome shotgun (WGS) entry which is preliminary data.</text>
</comment>
<feature type="chain" id="PRO_5035279817" description="Double oxidase: two peroxidase domains" evidence="7">
    <location>
        <begin position="22"/>
        <end position="618"/>
    </location>
</feature>
<keyword evidence="2" id="KW-0964">Secreted</keyword>
<protein>
    <recommendedName>
        <fullName evidence="10">Double oxidase: two peroxidase domains</fullName>
    </recommendedName>
</protein>
<dbReference type="AlphaFoldDB" id="A0A8J2RPI5"/>
<dbReference type="InterPro" id="IPR037120">
    <property type="entry name" value="Haem_peroxidase_sf_animal"/>
</dbReference>
<dbReference type="FunFam" id="1.10.640.10:FF:000014">
    <property type="entry name" value="Uncharacterized protein"/>
    <property type="match status" value="1"/>
</dbReference>
<evidence type="ECO:0000256" key="4">
    <source>
        <dbReference type="ARBA" id="ARBA00023180"/>
    </source>
</evidence>
<dbReference type="Pfam" id="PF03098">
    <property type="entry name" value="An_peroxidase"/>
    <property type="match status" value="2"/>
</dbReference>
<dbReference type="GO" id="GO:0005576">
    <property type="term" value="C:extracellular region"/>
    <property type="evidence" value="ECO:0007669"/>
    <property type="project" value="UniProtKB-SubCell"/>
</dbReference>
<keyword evidence="3" id="KW-0560">Oxidoreductase</keyword>
<comment type="subcellular location">
    <subcellularLocation>
        <location evidence="1">Secreted</location>
    </subcellularLocation>
</comment>
<gene>
    <name evidence="8" type="ORF">DGAL_LOCUS7814</name>
</gene>
<evidence type="ECO:0000256" key="1">
    <source>
        <dbReference type="ARBA" id="ARBA00004613"/>
    </source>
</evidence>
<evidence type="ECO:0008006" key="10">
    <source>
        <dbReference type="Google" id="ProtNLM"/>
    </source>
</evidence>